<dbReference type="AlphaFoldDB" id="A0A381RB56"/>
<protein>
    <recommendedName>
        <fullName evidence="2">Fe2OG dioxygenase domain-containing protein</fullName>
    </recommendedName>
</protein>
<dbReference type="EMBL" id="UINC01001754">
    <property type="protein sequence ID" value="SUZ88089.1"/>
    <property type="molecule type" value="Genomic_DNA"/>
</dbReference>
<name>A0A381RB56_9ZZZZ</name>
<organism evidence="1">
    <name type="scientific">marine metagenome</name>
    <dbReference type="NCBI Taxonomy" id="408172"/>
    <lineage>
        <taxon>unclassified sequences</taxon>
        <taxon>metagenomes</taxon>
        <taxon>ecological metagenomes</taxon>
    </lineage>
</organism>
<gene>
    <name evidence="1" type="ORF">METZ01_LOCUS40943</name>
</gene>
<dbReference type="Pfam" id="PF05721">
    <property type="entry name" value="PhyH"/>
    <property type="match status" value="1"/>
</dbReference>
<evidence type="ECO:0000313" key="1">
    <source>
        <dbReference type="EMBL" id="SUZ88089.1"/>
    </source>
</evidence>
<dbReference type="Gene3D" id="2.60.120.620">
    <property type="entry name" value="q2cbj1_9rhob like domain"/>
    <property type="match status" value="1"/>
</dbReference>
<dbReference type="PANTHER" id="PTHR20883:SF49">
    <property type="entry name" value="PHYTANOYL-COA DIOXYGENASE"/>
    <property type="match status" value="1"/>
</dbReference>
<dbReference type="PANTHER" id="PTHR20883">
    <property type="entry name" value="PHYTANOYL-COA DIOXYGENASE DOMAIN CONTAINING 1"/>
    <property type="match status" value="1"/>
</dbReference>
<dbReference type="SUPFAM" id="SSF51197">
    <property type="entry name" value="Clavaminate synthase-like"/>
    <property type="match status" value="1"/>
</dbReference>
<accession>A0A381RB56</accession>
<reference evidence="1" key="1">
    <citation type="submission" date="2018-05" db="EMBL/GenBank/DDBJ databases">
        <authorList>
            <person name="Lanie J.A."/>
            <person name="Ng W.-L."/>
            <person name="Kazmierczak K.M."/>
            <person name="Andrzejewski T.M."/>
            <person name="Davidsen T.M."/>
            <person name="Wayne K.J."/>
            <person name="Tettelin H."/>
            <person name="Glass J.I."/>
            <person name="Rusch D."/>
            <person name="Podicherti R."/>
            <person name="Tsui H.-C.T."/>
            <person name="Winkler M.E."/>
        </authorList>
    </citation>
    <scope>NUCLEOTIDE SEQUENCE</scope>
</reference>
<dbReference type="InterPro" id="IPR008775">
    <property type="entry name" value="Phytyl_CoA_dOase-like"/>
</dbReference>
<proteinExistence type="predicted"/>
<sequence>VELAADRGATPDEISSFSDQGHACIRGLATPDEVAGFAPTICEAADRLAWNRDVPLDKQRAYDRAFHQAIGLCWHDEVIRRFVFAARFARMAAELLGVDGVRLYHDQALVKRAGGGPTPWHQDAYYWPFDGESAITMWLALCDIPAEVGSMVFADGTNHLGDLRGPAISDESEDHFTRLLAAEALPTSTHGAMRVGDATFHAGWTLHSAGPNPSDRDRPAMTVIYVADGARVLEIERDEQRLDLALYLPGAVPGAPAATDRNPLLWHAAS</sequence>
<evidence type="ECO:0008006" key="2">
    <source>
        <dbReference type="Google" id="ProtNLM"/>
    </source>
</evidence>
<feature type="non-terminal residue" evidence="1">
    <location>
        <position position="1"/>
    </location>
</feature>